<protein>
    <submittedName>
        <fullName evidence="1">C2H2-type domain-containing protein</fullName>
    </submittedName>
</protein>
<dbReference type="AlphaFoldDB" id="A0A0K0EL42"/>
<accession>A0A0K0EL42</accession>
<evidence type="ECO:0000313" key="1">
    <source>
        <dbReference type="WBParaSite" id="SSTP_0001018600.1"/>
    </source>
</evidence>
<name>A0A0K0EL42_STRER</name>
<organism evidence="1">
    <name type="scientific">Strongyloides stercoralis</name>
    <name type="common">Threadworm</name>
    <dbReference type="NCBI Taxonomy" id="6248"/>
    <lineage>
        <taxon>Eukaryota</taxon>
        <taxon>Metazoa</taxon>
        <taxon>Ecdysozoa</taxon>
        <taxon>Nematoda</taxon>
        <taxon>Chromadorea</taxon>
        <taxon>Rhabditida</taxon>
        <taxon>Tylenchina</taxon>
        <taxon>Panagrolaimomorpha</taxon>
        <taxon>Strongyloidoidea</taxon>
        <taxon>Strongyloididae</taxon>
        <taxon>Strongyloides</taxon>
    </lineage>
</organism>
<proteinExistence type="predicted"/>
<dbReference type="WBParaSite" id="SSTP_0001018600.1">
    <property type="protein sequence ID" value="SSTP_0001018600.1"/>
    <property type="gene ID" value="SSTP_0001018600"/>
</dbReference>
<reference evidence="1" key="1">
    <citation type="submission" date="2015-08" db="UniProtKB">
        <authorList>
            <consortium name="WormBaseParasite"/>
        </authorList>
    </citation>
    <scope>IDENTIFICATION</scope>
</reference>
<sequence>MIKIKTTLKSFTCFFCSYTANNYEQRKEHEFFYHIIEVFFPSSPGIIPEYLIYPYREPTPEEKQIIPCVIKECHSIITGKNLTRHVMNRHCHDIPPFQCKSCFKFYDNHVSVLQHAIECNLGAIDKFFHENELKLLKLCVNNKKAFNIYKECFDTYLNHDIKYDPSEYDYESNKSISFLENSVKLSLKLIQRILNAFFKDKVLQRHQLEKTFSVTDRNNFDEMYNFFHSIASLFPEIFNSLIPIIECCENCYSNPSFCNCNKIFINNLPINNNNNYFLNIQVDIPPFIQAPDGIYHYALNPNTFFVNGTHKLFKIIDGITLDSDGVYGALLSSAIYADIFDFMKMDNENLNKHLIDIGYDNYNERYKLITAIRNKCFFLMNNRNPERDDKIILLDDTVFLPTSIFTNDNRAEFLKNWRDEINNYCHNDNYDNNQIKFYTSILPSLDYTNYNNNFRNQKEKSSTVTSRLAISLKKVFSIYTSASDEIVEECLKKVDLTHIYYCITNKQENNNYSINNYYIDDYYINNYEYESSNNDNDIYFEVNNLTHQVQKIKLDFFETIDNNEGNLKFNNQEMEFSYNDFDEYEILDKLMDTLPNNGLLMDTPEKNIYDNNDNYNISYISENDTSKNIQNYTFDLCNKNNNLTNAETYTTEMDYEINENLLNNSNNTIITQNQPIDLSMNNINSNVDITNQPFDLSLNLSNQLLITQSKNNHILETNVNSQSSNCVYNHFLNQVNILNDNVNLYPNTAINTDNTHNIFFQNIFSVHENITKNLSNSIKKSRNYGILNKSIQKKNHKK</sequence>